<organism evidence="1 2">
    <name type="scientific">Solanum commersonii</name>
    <name type="common">Commerson's wild potato</name>
    <name type="synonym">Commerson's nightshade</name>
    <dbReference type="NCBI Taxonomy" id="4109"/>
    <lineage>
        <taxon>Eukaryota</taxon>
        <taxon>Viridiplantae</taxon>
        <taxon>Streptophyta</taxon>
        <taxon>Embryophyta</taxon>
        <taxon>Tracheophyta</taxon>
        <taxon>Spermatophyta</taxon>
        <taxon>Magnoliopsida</taxon>
        <taxon>eudicotyledons</taxon>
        <taxon>Gunneridae</taxon>
        <taxon>Pentapetalae</taxon>
        <taxon>asterids</taxon>
        <taxon>lamiids</taxon>
        <taxon>Solanales</taxon>
        <taxon>Solanaceae</taxon>
        <taxon>Solanoideae</taxon>
        <taxon>Solaneae</taxon>
        <taxon>Solanum</taxon>
    </lineage>
</organism>
<gene>
    <name evidence="1" type="ORF">H5410_041467</name>
</gene>
<comment type="caution">
    <text evidence="1">The sequence shown here is derived from an EMBL/GenBank/DDBJ whole genome shotgun (WGS) entry which is preliminary data.</text>
</comment>
<dbReference type="AlphaFoldDB" id="A0A9J5XRY9"/>
<evidence type="ECO:0000313" key="2">
    <source>
        <dbReference type="Proteomes" id="UP000824120"/>
    </source>
</evidence>
<dbReference type="EMBL" id="JACXVP010000008">
    <property type="protein sequence ID" value="KAG5590953.1"/>
    <property type="molecule type" value="Genomic_DNA"/>
</dbReference>
<protein>
    <submittedName>
        <fullName evidence="1">Uncharacterized protein</fullName>
    </submittedName>
</protein>
<sequence length="160" mass="18247">MACPIKTSISSYNFISHDQTDPSTIPHGEHGIRTKNLLEPSQVLPLRSSSRHFPQIRISFQIRVQFVHYSNFHQESPLDFPPNPSKILKSLSKYWNSKASFAAKLIVSRSLFRNKVETFLFVGAKLGFQLAAELWIVNKVQVNFSLLCFKFLHEAIAGED</sequence>
<dbReference type="Proteomes" id="UP000824120">
    <property type="component" value="Chromosome 8"/>
</dbReference>
<reference evidence="1 2" key="1">
    <citation type="submission" date="2020-09" db="EMBL/GenBank/DDBJ databases">
        <title>De no assembly of potato wild relative species, Solanum commersonii.</title>
        <authorList>
            <person name="Cho K."/>
        </authorList>
    </citation>
    <scope>NUCLEOTIDE SEQUENCE [LARGE SCALE GENOMIC DNA]</scope>
    <source>
        <strain evidence="1">LZ3.2</strain>
        <tissue evidence="1">Leaf</tissue>
    </source>
</reference>
<name>A0A9J5XRY9_SOLCO</name>
<accession>A0A9J5XRY9</accession>
<keyword evidence="2" id="KW-1185">Reference proteome</keyword>
<proteinExistence type="predicted"/>
<evidence type="ECO:0000313" key="1">
    <source>
        <dbReference type="EMBL" id="KAG5590953.1"/>
    </source>
</evidence>